<feature type="domain" description="Aldehyde dehydrogenase" evidence="6">
    <location>
        <begin position="271"/>
        <end position="457"/>
    </location>
</feature>
<proteinExistence type="inferred from homology"/>
<evidence type="ECO:0000259" key="6">
    <source>
        <dbReference type="Pfam" id="PF00171"/>
    </source>
</evidence>
<keyword evidence="2" id="KW-0125">Carotenoid biosynthesis</keyword>
<protein>
    <recommendedName>
        <fullName evidence="4">Aldehyde dehydrogenase</fullName>
    </recommendedName>
</protein>
<comment type="similarity">
    <text evidence="1 4">Belongs to the aldehyde dehydrogenase family.</text>
</comment>
<evidence type="ECO:0000256" key="3">
    <source>
        <dbReference type="ARBA" id="ARBA00023002"/>
    </source>
</evidence>
<dbReference type="GO" id="GO:0016117">
    <property type="term" value="P:carotenoid biosynthetic process"/>
    <property type="evidence" value="ECO:0007669"/>
    <property type="project" value="UniProtKB-KW"/>
</dbReference>
<dbReference type="RefSeq" id="XP_056761025.1">
    <property type="nucleotide sequence ID" value="XM_056912176.1"/>
</dbReference>
<dbReference type="SUPFAM" id="SSF53720">
    <property type="entry name" value="ALDH-like"/>
    <property type="match status" value="1"/>
</dbReference>
<evidence type="ECO:0000256" key="1">
    <source>
        <dbReference type="ARBA" id="ARBA00009986"/>
    </source>
</evidence>
<dbReference type="InterPro" id="IPR016161">
    <property type="entry name" value="Ald_DH/histidinol_DH"/>
</dbReference>
<dbReference type="PIRSF" id="PIRSF036492">
    <property type="entry name" value="ALDH"/>
    <property type="match status" value="1"/>
</dbReference>
<evidence type="ECO:0000256" key="2">
    <source>
        <dbReference type="ARBA" id="ARBA00022746"/>
    </source>
</evidence>
<keyword evidence="3 4" id="KW-0560">Oxidoreductase</keyword>
<gene>
    <name evidence="7" type="ORF">N7458_008794</name>
</gene>
<keyword evidence="8" id="KW-1185">Reference proteome</keyword>
<dbReference type="Gene3D" id="3.40.309.10">
    <property type="entry name" value="Aldehyde Dehydrogenase, Chain A, domain 2"/>
    <property type="match status" value="1"/>
</dbReference>
<dbReference type="GO" id="GO:0005737">
    <property type="term" value="C:cytoplasm"/>
    <property type="evidence" value="ECO:0007669"/>
    <property type="project" value="TreeGrafter"/>
</dbReference>
<evidence type="ECO:0000256" key="5">
    <source>
        <dbReference type="PIRSR" id="PIRSR036492-1"/>
    </source>
</evidence>
<evidence type="ECO:0000313" key="8">
    <source>
        <dbReference type="Proteomes" id="UP001213681"/>
    </source>
</evidence>
<dbReference type="GO" id="GO:0004029">
    <property type="term" value="F:aldehyde dehydrogenase (NAD+) activity"/>
    <property type="evidence" value="ECO:0007669"/>
    <property type="project" value="TreeGrafter"/>
</dbReference>
<dbReference type="GeneID" id="81602419"/>
<feature type="active site" evidence="5">
    <location>
        <position position="216"/>
    </location>
</feature>
<reference evidence="7" key="2">
    <citation type="journal article" date="2023" name="IMA Fungus">
        <title>Comparative genomic study of the Penicillium genus elucidates a diverse pangenome and 15 lateral gene transfer events.</title>
        <authorList>
            <person name="Petersen C."/>
            <person name="Sorensen T."/>
            <person name="Nielsen M.R."/>
            <person name="Sondergaard T.E."/>
            <person name="Sorensen J.L."/>
            <person name="Fitzpatrick D.A."/>
            <person name="Frisvad J.C."/>
            <person name="Nielsen K.L."/>
        </authorList>
    </citation>
    <scope>NUCLEOTIDE SEQUENCE</scope>
    <source>
        <strain evidence="7">IBT 16125</strain>
    </source>
</reference>
<name>A0AAD6BXZ0_9EURO</name>
<organism evidence="7 8">
    <name type="scientific">Penicillium daleae</name>
    <dbReference type="NCBI Taxonomy" id="63821"/>
    <lineage>
        <taxon>Eukaryota</taxon>
        <taxon>Fungi</taxon>
        <taxon>Dikarya</taxon>
        <taxon>Ascomycota</taxon>
        <taxon>Pezizomycotina</taxon>
        <taxon>Eurotiomycetes</taxon>
        <taxon>Eurotiomycetidae</taxon>
        <taxon>Eurotiales</taxon>
        <taxon>Aspergillaceae</taxon>
        <taxon>Penicillium</taxon>
    </lineage>
</organism>
<dbReference type="FunFam" id="3.40.605.10:FF:000004">
    <property type="entry name" value="Aldehyde dehydrogenase"/>
    <property type="match status" value="1"/>
</dbReference>
<dbReference type="Proteomes" id="UP001213681">
    <property type="component" value="Unassembled WGS sequence"/>
</dbReference>
<feature type="active site" evidence="5">
    <location>
        <position position="273"/>
    </location>
</feature>
<dbReference type="AlphaFoldDB" id="A0AAD6BXZ0"/>
<sequence>MAFSTAAEFDEAYQTVHDTFASGLTKNKEWRRQQLKRTWWMIEDNKDRICAALYTDLHRHRYETGLADIAMLQNDILRTLEKMDEWTKDEKPTRWDMVNFMGGTRVRKEPKGVALIIGAWNFPFLLLLQPMVAAIAAGCAIILKPSDMAAASQDLLMEIIPQYLDLSAIRCISAGPQEMPHILEQRYDHIFYTGSGNIGKIVHAAAAKHLTSVTLELGGQAPAIVTAKANIELSAKHIAAAKFTNAGQVGPLDQQIEAYLPKPQSTNKLTQVCLNVNHVVADPTIREALVTNLIKYFDKFMGGRDTRPEYYTHIVNERNFDRLDRLLTSTSGKIVYGGQRDRTTRFFAPTIVTDVKPGDSLLSEELFGPILPIMDADLDFALKYTRAGDRPLAIYPFTQSQIEKSRILDETESGGVTFNDCTLHFMARDAPFGGTGPSGQGYYHGPYGIREFSHLRTFVDGIPAWMEWLLDARYPPYSIEKLNKVAPAVKPSFDRDGNDTSLGLAKWVLGLGALVLSVALVTPQQQVRSVFARLANRG</sequence>
<dbReference type="EMBL" id="JAPVEA010000008">
    <property type="protein sequence ID" value="KAJ5437796.1"/>
    <property type="molecule type" value="Genomic_DNA"/>
</dbReference>
<dbReference type="Pfam" id="PF00171">
    <property type="entry name" value="Aldedh"/>
    <property type="match status" value="2"/>
</dbReference>
<dbReference type="InterPro" id="IPR016163">
    <property type="entry name" value="Ald_DH_C"/>
</dbReference>
<dbReference type="PANTHER" id="PTHR43570:SF16">
    <property type="entry name" value="ALDEHYDE DEHYDROGENASE TYPE III, ISOFORM Q"/>
    <property type="match status" value="1"/>
</dbReference>
<dbReference type="Gene3D" id="3.40.605.10">
    <property type="entry name" value="Aldehyde Dehydrogenase, Chain A, domain 1"/>
    <property type="match status" value="1"/>
</dbReference>
<dbReference type="PANTHER" id="PTHR43570">
    <property type="entry name" value="ALDEHYDE DEHYDROGENASE"/>
    <property type="match status" value="1"/>
</dbReference>
<evidence type="ECO:0000256" key="4">
    <source>
        <dbReference type="PIRNR" id="PIRNR036492"/>
    </source>
</evidence>
<evidence type="ECO:0000313" key="7">
    <source>
        <dbReference type="EMBL" id="KAJ5437796.1"/>
    </source>
</evidence>
<comment type="caution">
    <text evidence="7">The sequence shown here is derived from an EMBL/GenBank/DDBJ whole genome shotgun (WGS) entry which is preliminary data.</text>
</comment>
<feature type="domain" description="Aldehyde dehydrogenase" evidence="6">
    <location>
        <begin position="4"/>
        <end position="249"/>
    </location>
</feature>
<dbReference type="InterPro" id="IPR016162">
    <property type="entry name" value="Ald_DH_N"/>
</dbReference>
<dbReference type="InterPro" id="IPR012394">
    <property type="entry name" value="Aldehyde_DH_NAD(P)"/>
</dbReference>
<accession>A0AAD6BXZ0</accession>
<dbReference type="GO" id="GO:0006081">
    <property type="term" value="P:aldehyde metabolic process"/>
    <property type="evidence" value="ECO:0007669"/>
    <property type="project" value="InterPro"/>
</dbReference>
<reference evidence="7" key="1">
    <citation type="submission" date="2022-12" db="EMBL/GenBank/DDBJ databases">
        <authorList>
            <person name="Petersen C."/>
        </authorList>
    </citation>
    <scope>NUCLEOTIDE SEQUENCE</scope>
    <source>
        <strain evidence="7">IBT 16125</strain>
    </source>
</reference>
<dbReference type="InterPro" id="IPR015590">
    <property type="entry name" value="Aldehyde_DH_dom"/>
</dbReference>